<proteinExistence type="predicted"/>
<dbReference type="InterPro" id="IPR001926">
    <property type="entry name" value="TrpB-like_PALP"/>
</dbReference>
<dbReference type="EMBL" id="CP049740">
    <property type="protein sequence ID" value="QII81544.1"/>
    <property type="molecule type" value="Genomic_DNA"/>
</dbReference>
<dbReference type="InterPro" id="IPR050214">
    <property type="entry name" value="Cys_Synth/Cystath_Beta-Synth"/>
</dbReference>
<sequence>MKKVVNHISELIGETPLFKLTKLVPQGAADVYVKLESLNVGRSIKDRVVLNILEVAEEQGRISPSDTVVEVTDGNASLSLAMLASSKGYRSILMMPAGSSQDFSEKLAYYDAEIIETPAEEGIEGAIKAARDLSQQEGYFYLNQYSNLANTAVHEGMTGPEIVDAFDGHSPDAFVATAGTGGTLTGVGRYLRSVNPNVELYAVESNQAALLSNDDTGRVSISGMSGDYLSPLLDQTLYNGVVRVSLEEVHQTTQDLARLEGLLLGPASGAAIAGAIEIAKRLGSGKKVVTISNGDY</sequence>
<dbReference type="SUPFAM" id="SSF53686">
    <property type="entry name" value="Tryptophan synthase beta subunit-like PLP-dependent enzymes"/>
    <property type="match status" value="1"/>
</dbReference>
<dbReference type="AlphaFoldDB" id="A0A6G7K8F3"/>
<evidence type="ECO:0000313" key="5">
    <source>
        <dbReference type="Proteomes" id="UP000501451"/>
    </source>
</evidence>
<evidence type="ECO:0000256" key="2">
    <source>
        <dbReference type="ARBA" id="ARBA00022898"/>
    </source>
</evidence>
<evidence type="ECO:0000259" key="3">
    <source>
        <dbReference type="Pfam" id="PF00291"/>
    </source>
</evidence>
<dbReference type="Proteomes" id="UP000501451">
    <property type="component" value="Chromosome"/>
</dbReference>
<dbReference type="RefSeq" id="WP_166161214.1">
    <property type="nucleotide sequence ID" value="NZ_CP049740.1"/>
</dbReference>
<dbReference type="CDD" id="cd01561">
    <property type="entry name" value="CBS_like"/>
    <property type="match status" value="1"/>
</dbReference>
<comment type="cofactor">
    <cofactor evidence="1">
        <name>pyridoxal 5'-phosphate</name>
        <dbReference type="ChEBI" id="CHEBI:597326"/>
    </cofactor>
</comment>
<evidence type="ECO:0000256" key="1">
    <source>
        <dbReference type="ARBA" id="ARBA00001933"/>
    </source>
</evidence>
<evidence type="ECO:0000313" key="4">
    <source>
        <dbReference type="EMBL" id="QII81544.1"/>
    </source>
</evidence>
<keyword evidence="2" id="KW-0663">Pyridoxal phosphate</keyword>
<dbReference type="Pfam" id="PF00291">
    <property type="entry name" value="PALP"/>
    <property type="match status" value="1"/>
</dbReference>
<dbReference type="InterPro" id="IPR036052">
    <property type="entry name" value="TrpB-like_PALP_sf"/>
</dbReference>
<gene>
    <name evidence="4" type="ORF">G7057_03010</name>
</gene>
<name>A0A6G7K8F3_9LACT</name>
<accession>A0A6G7K8F3</accession>
<feature type="domain" description="Tryptophan synthase beta chain-like PALP" evidence="3">
    <location>
        <begin position="8"/>
        <end position="294"/>
    </location>
</feature>
<dbReference type="PANTHER" id="PTHR10314">
    <property type="entry name" value="CYSTATHIONINE BETA-SYNTHASE"/>
    <property type="match status" value="1"/>
</dbReference>
<dbReference type="Gene3D" id="3.40.50.1100">
    <property type="match status" value="2"/>
</dbReference>
<dbReference type="GO" id="GO:1901605">
    <property type="term" value="P:alpha-amino acid metabolic process"/>
    <property type="evidence" value="ECO:0007669"/>
    <property type="project" value="UniProtKB-ARBA"/>
</dbReference>
<reference evidence="4 5" key="1">
    <citation type="journal article" date="2017" name="Int. J. Syst. Evol. Microbiol.">
        <title>Jeotgalibaca porci sp. nov. and Jeotgalibaca arthritidis sp. nov., isolated from pigs, and emended description of the genus Jeotgalibaca.</title>
        <authorList>
            <person name="Zamora L."/>
            <person name="Perez-Sancho M."/>
            <person name="Dominguez L."/>
            <person name="Fernandez-Garayzabal J.F."/>
            <person name="Vela A.I."/>
        </authorList>
    </citation>
    <scope>NUCLEOTIDE SEQUENCE [LARGE SCALE GENOMIC DNA]</scope>
    <source>
        <strain evidence="4 5">CECT 9157</strain>
    </source>
</reference>
<keyword evidence="5" id="KW-1185">Reference proteome</keyword>
<dbReference type="KEGG" id="jar:G7057_03010"/>
<organism evidence="4 5">
    <name type="scientific">Jeotgalibaca arthritidis</name>
    <dbReference type="NCBI Taxonomy" id="1868794"/>
    <lineage>
        <taxon>Bacteria</taxon>
        <taxon>Bacillati</taxon>
        <taxon>Bacillota</taxon>
        <taxon>Bacilli</taxon>
        <taxon>Lactobacillales</taxon>
        <taxon>Carnobacteriaceae</taxon>
        <taxon>Jeotgalibaca</taxon>
    </lineage>
</organism>
<protein>
    <submittedName>
        <fullName evidence="4">PLP-dependent cysteine synthase family protein</fullName>
    </submittedName>
</protein>